<dbReference type="GO" id="GO:0016787">
    <property type="term" value="F:hydrolase activity"/>
    <property type="evidence" value="ECO:0007669"/>
    <property type="project" value="UniProtKB-KW"/>
</dbReference>
<dbReference type="Proteomes" id="UP001500711">
    <property type="component" value="Unassembled WGS sequence"/>
</dbReference>
<gene>
    <name evidence="3" type="ORF">GCM10022267_87170</name>
</gene>
<dbReference type="InterPro" id="IPR050266">
    <property type="entry name" value="AB_hydrolase_sf"/>
</dbReference>
<protein>
    <submittedName>
        <fullName evidence="3">Alpha/beta fold hydrolase</fullName>
    </submittedName>
</protein>
<dbReference type="SUPFAM" id="SSF53474">
    <property type="entry name" value="alpha/beta-Hydrolases"/>
    <property type="match status" value="1"/>
</dbReference>
<reference evidence="4" key="1">
    <citation type="journal article" date="2019" name="Int. J. Syst. Evol. Microbiol.">
        <title>The Global Catalogue of Microorganisms (GCM) 10K type strain sequencing project: providing services to taxonomists for standard genome sequencing and annotation.</title>
        <authorList>
            <consortium name="The Broad Institute Genomics Platform"/>
            <consortium name="The Broad Institute Genome Sequencing Center for Infectious Disease"/>
            <person name="Wu L."/>
            <person name="Ma J."/>
        </authorList>
    </citation>
    <scope>NUCLEOTIDE SEQUENCE [LARGE SCALE GENOMIC DNA]</scope>
    <source>
        <strain evidence="4">JCM 17494</strain>
    </source>
</reference>
<dbReference type="RefSeq" id="WP_346137024.1">
    <property type="nucleotide sequence ID" value="NZ_BAABBE010000057.1"/>
</dbReference>
<dbReference type="InterPro" id="IPR000073">
    <property type="entry name" value="AB_hydrolase_1"/>
</dbReference>
<dbReference type="PANTHER" id="PTHR43798">
    <property type="entry name" value="MONOACYLGLYCEROL LIPASE"/>
    <property type="match status" value="1"/>
</dbReference>
<evidence type="ECO:0000313" key="3">
    <source>
        <dbReference type="EMBL" id="GAA3686858.1"/>
    </source>
</evidence>
<proteinExistence type="predicted"/>
<comment type="caution">
    <text evidence="3">The sequence shown here is derived from an EMBL/GenBank/DDBJ whole genome shotgun (WGS) entry which is preliminary data.</text>
</comment>
<dbReference type="Gene3D" id="3.40.50.1820">
    <property type="entry name" value="alpha/beta hydrolase"/>
    <property type="match status" value="1"/>
</dbReference>
<sequence>MREHDVISWDGTKIRTWQAPGEGTPVLLCPGVGSGPESWPSLTDRGGLLSWYMRGTMGSDRPVDERNISLDDHVSDAITVLDDAGIERCVVMGWSMGVTIAAELALRRPERVAGLLLVAGAPGDSFAGMLPLLPGGVRRFVGLTGTKLLQQAGPVLDKVLHRVPVTDLTTFLLRHSGVIKPSSDPKAVAAAVSRFLQHDWRWYFTLALALGETPRQDLGSIVCPVTLLAGRDDLLATTESMSGPVGALPQARLRVLPCSHYLPLEAPEVVAAELDLLLDRVRSVDFAIESTTGEAFTSGSRSRT</sequence>
<dbReference type="InterPro" id="IPR029058">
    <property type="entry name" value="AB_hydrolase_fold"/>
</dbReference>
<evidence type="ECO:0000256" key="1">
    <source>
        <dbReference type="ARBA" id="ARBA00022801"/>
    </source>
</evidence>
<dbReference type="EMBL" id="BAABBE010000057">
    <property type="protein sequence ID" value="GAA3686858.1"/>
    <property type="molecule type" value="Genomic_DNA"/>
</dbReference>
<organism evidence="3 4">
    <name type="scientific">Lentzea roselyniae</name>
    <dbReference type="NCBI Taxonomy" id="531940"/>
    <lineage>
        <taxon>Bacteria</taxon>
        <taxon>Bacillati</taxon>
        <taxon>Actinomycetota</taxon>
        <taxon>Actinomycetes</taxon>
        <taxon>Pseudonocardiales</taxon>
        <taxon>Pseudonocardiaceae</taxon>
        <taxon>Lentzea</taxon>
    </lineage>
</organism>
<evidence type="ECO:0000259" key="2">
    <source>
        <dbReference type="Pfam" id="PF00561"/>
    </source>
</evidence>
<keyword evidence="1 3" id="KW-0378">Hydrolase</keyword>
<name>A0ABP7CC11_9PSEU</name>
<accession>A0ABP7CC11</accession>
<feature type="domain" description="AB hydrolase-1" evidence="2">
    <location>
        <begin position="25"/>
        <end position="267"/>
    </location>
</feature>
<dbReference type="Pfam" id="PF00561">
    <property type="entry name" value="Abhydrolase_1"/>
    <property type="match status" value="1"/>
</dbReference>
<dbReference type="PANTHER" id="PTHR43798:SF31">
    <property type="entry name" value="AB HYDROLASE SUPERFAMILY PROTEIN YCLE"/>
    <property type="match status" value="1"/>
</dbReference>
<evidence type="ECO:0000313" key="4">
    <source>
        <dbReference type="Proteomes" id="UP001500711"/>
    </source>
</evidence>
<keyword evidence="4" id="KW-1185">Reference proteome</keyword>